<feature type="transmembrane region" description="Helical" evidence="1">
    <location>
        <begin position="30"/>
        <end position="52"/>
    </location>
</feature>
<keyword evidence="1" id="KW-0472">Membrane</keyword>
<accession>A0A9N7R0H3</accession>
<dbReference type="AlphaFoldDB" id="A0A9N7R0H3"/>
<dbReference type="EMBL" id="CACSLK010003174">
    <property type="protein sequence ID" value="CAA0808747.1"/>
    <property type="molecule type" value="Genomic_DNA"/>
</dbReference>
<keyword evidence="3" id="KW-1185">Reference proteome</keyword>
<dbReference type="OrthoDB" id="10511910at2759"/>
<evidence type="ECO:0000313" key="3">
    <source>
        <dbReference type="Proteomes" id="UP001153555"/>
    </source>
</evidence>
<evidence type="ECO:0000313" key="2">
    <source>
        <dbReference type="EMBL" id="CAA0808747.1"/>
    </source>
</evidence>
<keyword evidence="1" id="KW-1133">Transmembrane helix</keyword>
<reference evidence="2" key="1">
    <citation type="submission" date="2019-12" db="EMBL/GenBank/DDBJ databases">
        <authorList>
            <person name="Scholes J."/>
        </authorList>
    </citation>
    <scope>NUCLEOTIDE SEQUENCE</scope>
</reference>
<evidence type="ECO:0000256" key="1">
    <source>
        <dbReference type="SAM" id="Phobius"/>
    </source>
</evidence>
<proteinExistence type="predicted"/>
<gene>
    <name evidence="2" type="ORF">SHERM_10975</name>
</gene>
<name>A0A9N7R0H3_STRHE</name>
<sequence>MMRGVLALVGNGENEAVISEMGRILEGSGLVYMLGMIVLSISIMSVLILACVDDGLSRKNRRNMDGGGGGGGNGGGDGDGGGCGGGCGGGDGGGGGGGCGGGGGGGCGGGGGGGC</sequence>
<comment type="caution">
    <text evidence="2">The sequence shown here is derived from an EMBL/GenBank/DDBJ whole genome shotgun (WGS) entry which is preliminary data.</text>
</comment>
<keyword evidence="1" id="KW-0812">Transmembrane</keyword>
<organism evidence="2 3">
    <name type="scientific">Striga hermonthica</name>
    <name type="common">Purple witchweed</name>
    <name type="synonym">Buchnera hermonthica</name>
    <dbReference type="NCBI Taxonomy" id="68872"/>
    <lineage>
        <taxon>Eukaryota</taxon>
        <taxon>Viridiplantae</taxon>
        <taxon>Streptophyta</taxon>
        <taxon>Embryophyta</taxon>
        <taxon>Tracheophyta</taxon>
        <taxon>Spermatophyta</taxon>
        <taxon>Magnoliopsida</taxon>
        <taxon>eudicotyledons</taxon>
        <taxon>Gunneridae</taxon>
        <taxon>Pentapetalae</taxon>
        <taxon>asterids</taxon>
        <taxon>lamiids</taxon>
        <taxon>Lamiales</taxon>
        <taxon>Orobanchaceae</taxon>
        <taxon>Buchnereae</taxon>
        <taxon>Striga</taxon>
    </lineage>
</organism>
<protein>
    <recommendedName>
        <fullName evidence="4">Glycine-rich protein</fullName>
    </recommendedName>
</protein>
<evidence type="ECO:0008006" key="4">
    <source>
        <dbReference type="Google" id="ProtNLM"/>
    </source>
</evidence>
<dbReference type="Proteomes" id="UP001153555">
    <property type="component" value="Unassembled WGS sequence"/>
</dbReference>